<reference evidence="1" key="1">
    <citation type="journal article" date="2023" name="bioRxiv">
        <title>Scaffold-level genome assemblies of two parasitoid biocontrol wasps reveal the parthenogenesis mechanism and an associated novel virus.</title>
        <authorList>
            <person name="Inwood S."/>
            <person name="Skelly J."/>
            <person name="Guhlin J."/>
            <person name="Harrop T."/>
            <person name="Goldson S."/>
            <person name="Dearden P."/>
        </authorList>
    </citation>
    <scope>NUCLEOTIDE SEQUENCE</scope>
    <source>
        <strain evidence="1">Lincoln</strain>
        <tissue evidence="1">Whole body</tissue>
    </source>
</reference>
<dbReference type="EMBL" id="JAQQBR010001831">
    <property type="protein sequence ID" value="KAK0167890.1"/>
    <property type="molecule type" value="Genomic_DNA"/>
</dbReference>
<name>A0AA39KND6_MICHY</name>
<reference evidence="1" key="2">
    <citation type="submission" date="2023-03" db="EMBL/GenBank/DDBJ databases">
        <authorList>
            <person name="Inwood S.N."/>
            <person name="Skelly J.G."/>
            <person name="Guhlin J."/>
            <person name="Harrop T.W.R."/>
            <person name="Goldson S.G."/>
            <person name="Dearden P.K."/>
        </authorList>
    </citation>
    <scope>NUCLEOTIDE SEQUENCE</scope>
    <source>
        <strain evidence="1">Lincoln</strain>
        <tissue evidence="1">Whole body</tissue>
    </source>
</reference>
<gene>
    <name evidence="1" type="ORF">PV327_001745</name>
</gene>
<accession>A0AA39KND6</accession>
<organism evidence="1 2">
    <name type="scientific">Microctonus hyperodae</name>
    <name type="common">Parasitoid wasp</name>
    <dbReference type="NCBI Taxonomy" id="165561"/>
    <lineage>
        <taxon>Eukaryota</taxon>
        <taxon>Metazoa</taxon>
        <taxon>Ecdysozoa</taxon>
        <taxon>Arthropoda</taxon>
        <taxon>Hexapoda</taxon>
        <taxon>Insecta</taxon>
        <taxon>Pterygota</taxon>
        <taxon>Neoptera</taxon>
        <taxon>Endopterygota</taxon>
        <taxon>Hymenoptera</taxon>
        <taxon>Apocrita</taxon>
        <taxon>Ichneumonoidea</taxon>
        <taxon>Braconidae</taxon>
        <taxon>Euphorinae</taxon>
        <taxon>Microctonus</taxon>
    </lineage>
</organism>
<evidence type="ECO:0000313" key="2">
    <source>
        <dbReference type="Proteomes" id="UP001168972"/>
    </source>
</evidence>
<proteinExistence type="predicted"/>
<keyword evidence="2" id="KW-1185">Reference proteome</keyword>
<dbReference type="AlphaFoldDB" id="A0AA39KND6"/>
<protein>
    <submittedName>
        <fullName evidence="1">Uncharacterized protein</fullName>
    </submittedName>
</protein>
<sequence>MNSVCLNNMVVTNTFVGMNTLTRNRNTFRGVPKAELERKTNAILRAMTIEELYSALVYMTQHQIGYDVSNECEQETLLNHLQNAFKIDNETHSQIVEETQNMEYAEK</sequence>
<evidence type="ECO:0000313" key="1">
    <source>
        <dbReference type="EMBL" id="KAK0167890.1"/>
    </source>
</evidence>
<dbReference type="Proteomes" id="UP001168972">
    <property type="component" value="Unassembled WGS sequence"/>
</dbReference>
<comment type="caution">
    <text evidence="1">The sequence shown here is derived from an EMBL/GenBank/DDBJ whole genome shotgun (WGS) entry which is preliminary data.</text>
</comment>